<keyword evidence="6" id="KW-0963">Cytoplasm</keyword>
<feature type="coiled-coil region" evidence="11">
    <location>
        <begin position="780"/>
        <end position="820"/>
    </location>
</feature>
<evidence type="ECO:0000256" key="11">
    <source>
        <dbReference type="SAM" id="Coils"/>
    </source>
</evidence>
<dbReference type="SMART" id="SM00504">
    <property type="entry name" value="Ubox"/>
    <property type="match status" value="1"/>
</dbReference>
<dbReference type="FunFam" id="3.30.40.10:FF:000055">
    <property type="entry name" value="Ubiquitin conjugation factor e4 a"/>
    <property type="match status" value="1"/>
</dbReference>
<dbReference type="PROSITE" id="PS51698">
    <property type="entry name" value="U_BOX"/>
    <property type="match status" value="1"/>
</dbReference>
<dbReference type="InterPro" id="IPR045132">
    <property type="entry name" value="UBE4"/>
</dbReference>
<dbReference type="CDD" id="cd16657">
    <property type="entry name" value="RING-Ubox_UBE4A"/>
    <property type="match status" value="1"/>
</dbReference>
<evidence type="ECO:0000256" key="8">
    <source>
        <dbReference type="ARBA" id="ARBA00022786"/>
    </source>
</evidence>
<evidence type="ECO:0000256" key="1">
    <source>
        <dbReference type="ARBA" id="ARBA00000900"/>
    </source>
</evidence>
<evidence type="ECO:0000256" key="3">
    <source>
        <dbReference type="ARBA" id="ARBA00004496"/>
    </source>
</evidence>
<keyword evidence="15" id="KW-1185">Reference proteome</keyword>
<dbReference type="Gene3D" id="3.30.40.10">
    <property type="entry name" value="Zinc/RING finger domain, C3HC4 (zinc finger)"/>
    <property type="match status" value="1"/>
</dbReference>
<dbReference type="GO" id="GO:0005634">
    <property type="term" value="C:nucleus"/>
    <property type="evidence" value="ECO:0007669"/>
    <property type="project" value="UniProtKB-SubCell"/>
</dbReference>
<reference evidence="14 15" key="1">
    <citation type="submission" date="2019-09" db="EMBL/GenBank/DDBJ databases">
        <title>Draft genome of the ectomycorrhizal ascomycete Sphaerosporella brunnea.</title>
        <authorList>
            <consortium name="DOE Joint Genome Institute"/>
            <person name="Benucci G.M."/>
            <person name="Marozzi G."/>
            <person name="Antonielli L."/>
            <person name="Sanchez S."/>
            <person name="Marco P."/>
            <person name="Wang X."/>
            <person name="Falini L.B."/>
            <person name="Barry K."/>
            <person name="Haridas S."/>
            <person name="Lipzen A."/>
            <person name="Labutti K."/>
            <person name="Grigoriev I.V."/>
            <person name="Murat C."/>
            <person name="Martin F."/>
            <person name="Albertini E."/>
            <person name="Donnini D."/>
            <person name="Bonito G."/>
        </authorList>
    </citation>
    <scope>NUCLEOTIDE SEQUENCE [LARGE SCALE GENOMIC DNA]</scope>
    <source>
        <strain evidence="14 15">Sb_GMNB300</strain>
    </source>
</reference>
<keyword evidence="10" id="KW-0539">Nucleus</keyword>
<evidence type="ECO:0000256" key="7">
    <source>
        <dbReference type="ARBA" id="ARBA00022679"/>
    </source>
</evidence>
<evidence type="ECO:0000256" key="2">
    <source>
        <dbReference type="ARBA" id="ARBA00004123"/>
    </source>
</evidence>
<feature type="compositionally biased region" description="Pro residues" evidence="12">
    <location>
        <begin position="57"/>
        <end position="82"/>
    </location>
</feature>
<evidence type="ECO:0000256" key="12">
    <source>
        <dbReference type="SAM" id="MobiDB-lite"/>
    </source>
</evidence>
<keyword evidence="11" id="KW-0175">Coiled coil</keyword>
<dbReference type="Pfam" id="PF04564">
    <property type="entry name" value="U-box"/>
    <property type="match status" value="1"/>
</dbReference>
<keyword evidence="8" id="KW-0833">Ubl conjugation pathway</keyword>
<dbReference type="EMBL" id="VXIS01000046">
    <property type="protein sequence ID" value="KAA8910425.1"/>
    <property type="molecule type" value="Genomic_DNA"/>
</dbReference>
<dbReference type="PANTHER" id="PTHR13931">
    <property type="entry name" value="UBIQUITINATION FACTOR E4"/>
    <property type="match status" value="1"/>
</dbReference>
<dbReference type="UniPathway" id="UPA00143"/>
<feature type="region of interest" description="Disordered" evidence="12">
    <location>
        <begin position="1"/>
        <end position="95"/>
    </location>
</feature>
<dbReference type="PANTHER" id="PTHR13931:SF2">
    <property type="entry name" value="UBIQUITIN CONJUGATION FACTOR E4 B"/>
    <property type="match status" value="1"/>
</dbReference>
<evidence type="ECO:0000313" key="14">
    <source>
        <dbReference type="EMBL" id="KAA8910425.1"/>
    </source>
</evidence>
<organism evidence="14 15">
    <name type="scientific">Sphaerosporella brunnea</name>
    <dbReference type="NCBI Taxonomy" id="1250544"/>
    <lineage>
        <taxon>Eukaryota</taxon>
        <taxon>Fungi</taxon>
        <taxon>Dikarya</taxon>
        <taxon>Ascomycota</taxon>
        <taxon>Pezizomycotina</taxon>
        <taxon>Pezizomycetes</taxon>
        <taxon>Pezizales</taxon>
        <taxon>Pyronemataceae</taxon>
        <taxon>Sphaerosporella</taxon>
    </lineage>
</organism>
<dbReference type="GO" id="GO:0000209">
    <property type="term" value="P:protein polyubiquitination"/>
    <property type="evidence" value="ECO:0007669"/>
    <property type="project" value="TreeGrafter"/>
</dbReference>
<evidence type="ECO:0000256" key="10">
    <source>
        <dbReference type="ARBA" id="ARBA00023242"/>
    </source>
</evidence>
<evidence type="ECO:0000256" key="6">
    <source>
        <dbReference type="ARBA" id="ARBA00022490"/>
    </source>
</evidence>
<dbReference type="InterPro" id="IPR013083">
    <property type="entry name" value="Znf_RING/FYVE/PHD"/>
</dbReference>
<dbReference type="SUPFAM" id="SSF57850">
    <property type="entry name" value="RING/U-box"/>
    <property type="match status" value="1"/>
</dbReference>
<keyword evidence="9" id="KW-0413">Isomerase</keyword>
<feature type="domain" description="U-box" evidence="13">
    <location>
        <begin position="959"/>
        <end position="1033"/>
    </location>
</feature>
<dbReference type="InParanoid" id="A0A5J5F3B8"/>
<evidence type="ECO:0000256" key="4">
    <source>
        <dbReference type="ARBA" id="ARBA00004906"/>
    </source>
</evidence>
<evidence type="ECO:0000313" key="15">
    <source>
        <dbReference type="Proteomes" id="UP000326924"/>
    </source>
</evidence>
<comment type="subcellular location">
    <subcellularLocation>
        <location evidence="3">Cytoplasm</location>
    </subcellularLocation>
    <subcellularLocation>
        <location evidence="2">Nucleus</location>
    </subcellularLocation>
</comment>
<dbReference type="GO" id="GO:0003755">
    <property type="term" value="F:peptidyl-prolyl cis-trans isomerase activity"/>
    <property type="evidence" value="ECO:0007669"/>
    <property type="project" value="UniProtKB-KW"/>
</dbReference>
<gene>
    <name evidence="14" type="ORF">FN846DRAFT_939217</name>
</gene>
<dbReference type="GO" id="GO:0034450">
    <property type="term" value="F:ubiquitin-ubiquitin ligase activity"/>
    <property type="evidence" value="ECO:0007669"/>
    <property type="project" value="InterPro"/>
</dbReference>
<dbReference type="GO" id="GO:0000151">
    <property type="term" value="C:ubiquitin ligase complex"/>
    <property type="evidence" value="ECO:0007669"/>
    <property type="project" value="InterPro"/>
</dbReference>
<evidence type="ECO:0000256" key="5">
    <source>
        <dbReference type="ARBA" id="ARBA00007434"/>
    </source>
</evidence>
<dbReference type="GO" id="GO:0005737">
    <property type="term" value="C:cytoplasm"/>
    <property type="evidence" value="ECO:0007669"/>
    <property type="project" value="UniProtKB-SubCell"/>
</dbReference>
<accession>A0A5J5F3B8</accession>
<dbReference type="AlphaFoldDB" id="A0A5J5F3B8"/>
<dbReference type="Proteomes" id="UP000326924">
    <property type="component" value="Unassembled WGS sequence"/>
</dbReference>
<sequence>MSSAPEADADEIRNKRLARLQALQSQRGRETPAAEEAPKPSPVAEENRQSPRSPAAKPTPTPPPTATPAPPTPTNSISPPPASRLVPPEGGLTPDEAWEDLKLSQIFKVTLRPTPRTAAGGYLVLEGLRKDLEDETEEGKVPHLSVGVLDQLILSICGEGGVVPMDHLIASWKRAMDIHKKTPASRLDPAKIAVLKEAKRMCSNYALYCITLPDMFGGNQPPVRLDQLLLADPEEPHGLPQDMLVEWLAKFDEEPDLVDAFREAFRLLSGQLATMNMSDNYKPYITALGRIAHLKPLADIFVNLPEFLHEAEPQDLEKVMLLGPFFRISPAQPEVSKQYFANAKSQAAVVTRDATNALRMASKSLQEQLTQITTALCKTSDQVRNRVLQFFANILNANKKRVAINVDRQTVSSDGFMANIAAVLTRMCEPFMDASFSKIDRIEVEYFRRNPKLDISDETKLNADDQSSKEFYSQTLEGKNNFITEIFFLCAAAHHYGLNSSEMEHDGLSRDIPEMEQHLQRIQEDRAKYIGTPALVILDRNIERIKTRIIDAISHKQALEVILFDHTLQASSLLFMRYQMVWLLRLVDPKHQYPRQMLSLPLPDAPSEEFNHLPEYLVECVGSIISFVSIFTPEALISTQLTELLAFAVTFLRSSKYIQKATLKSKLVEIIFWGMRPGGPSRSSSGYLGELVHGNQFVLQHLMHALMNFYIEIEKHYYEKFTVRYHISKIIQQLWPNQIYRQRLEQESDHNVDFFVRFVALLLNDVTYVLDNSLTALADIRRLQDELESSSAEFLTQEERETKQKALNKAEKDAQSYMQLGNETVIMLGLFTSTIADAFVQPEIVSRLAGMLDYNLEALVGPKCNSLRVRNPEKYRFNPRALLGEITGVYLNLAGKTAFIEAIARDGRSYKPKTFELAIGVLRKHHLKSAEDMHALAKLAAEVKTIKEREDEEEMELGDIPDEFMDPLMFTLMEDPVVLPTSKTSIDRQTIKAHLLSDATDPFNRSSLKIEDVMPDTELKARIDAWVTERKAAVRAEKAAAAAAQAGEADSMDIDG</sequence>
<protein>
    <submittedName>
        <fullName evidence="14">Ubiquitin elongating factor core-domain-containing protein</fullName>
    </submittedName>
</protein>
<dbReference type="InterPro" id="IPR003613">
    <property type="entry name" value="Ubox_domain"/>
</dbReference>
<keyword evidence="7" id="KW-0808">Transferase</keyword>
<keyword evidence="9" id="KW-0697">Rotamase</keyword>
<comment type="catalytic activity">
    <reaction evidence="1">
        <text>S-ubiquitinyl-[E2 ubiquitin-conjugating enzyme]-L-cysteine + [acceptor protein]-L-lysine = [E2 ubiquitin-conjugating enzyme]-L-cysteine + N(6)-ubiquitinyl-[acceptor protein]-L-lysine.</text>
        <dbReference type="EC" id="2.3.2.27"/>
    </reaction>
</comment>
<dbReference type="InterPro" id="IPR019474">
    <property type="entry name" value="Ub_conjug_fac_E4_core"/>
</dbReference>
<dbReference type="OrthoDB" id="20295at2759"/>
<dbReference type="FunCoup" id="A0A5J5F3B8">
    <property type="interactions" value="1324"/>
</dbReference>
<dbReference type="GO" id="GO:0006511">
    <property type="term" value="P:ubiquitin-dependent protein catabolic process"/>
    <property type="evidence" value="ECO:0007669"/>
    <property type="project" value="InterPro"/>
</dbReference>
<evidence type="ECO:0000259" key="13">
    <source>
        <dbReference type="PROSITE" id="PS51698"/>
    </source>
</evidence>
<name>A0A5J5F3B8_9PEZI</name>
<comment type="caution">
    <text evidence="14">The sequence shown here is derived from an EMBL/GenBank/DDBJ whole genome shotgun (WGS) entry which is preliminary data.</text>
</comment>
<feature type="compositionally biased region" description="Basic and acidic residues" evidence="12">
    <location>
        <begin position="27"/>
        <end position="38"/>
    </location>
</feature>
<comment type="similarity">
    <text evidence="5">Belongs to the ubiquitin conjugation factor E4 family.</text>
</comment>
<evidence type="ECO:0000256" key="9">
    <source>
        <dbReference type="ARBA" id="ARBA00023110"/>
    </source>
</evidence>
<dbReference type="GO" id="GO:0036503">
    <property type="term" value="P:ERAD pathway"/>
    <property type="evidence" value="ECO:0007669"/>
    <property type="project" value="InterPro"/>
</dbReference>
<dbReference type="Pfam" id="PF10408">
    <property type="entry name" value="Ufd2P_core"/>
    <property type="match status" value="1"/>
</dbReference>
<comment type="pathway">
    <text evidence="4">Protein modification; protein ubiquitination.</text>
</comment>
<proteinExistence type="inferred from homology"/>